<feature type="compositionally biased region" description="Basic and acidic residues" evidence="3">
    <location>
        <begin position="1"/>
        <end position="13"/>
    </location>
</feature>
<evidence type="ECO:0000256" key="3">
    <source>
        <dbReference type="SAM" id="MobiDB-lite"/>
    </source>
</evidence>
<dbReference type="SUPFAM" id="SSF52096">
    <property type="entry name" value="ClpP/crotonase"/>
    <property type="match status" value="1"/>
</dbReference>
<dbReference type="InterPro" id="IPR018376">
    <property type="entry name" value="Enoyl-CoA_hyd/isom_CS"/>
</dbReference>
<dbReference type="CDD" id="cd06558">
    <property type="entry name" value="crotonase-like"/>
    <property type="match status" value="1"/>
</dbReference>
<dbReference type="PANTHER" id="PTHR11941">
    <property type="entry name" value="ENOYL-COA HYDRATASE-RELATED"/>
    <property type="match status" value="1"/>
</dbReference>
<dbReference type="OrthoDB" id="2862111at2"/>
<evidence type="ECO:0000313" key="5">
    <source>
        <dbReference type="Proteomes" id="UP000184226"/>
    </source>
</evidence>
<comment type="similarity">
    <text evidence="1 2">Belongs to the enoyl-CoA hydratase/isomerase family.</text>
</comment>
<sequence>MSDTSSAKDDTSRDTPGGATAPQLAVDGPIATIRLRKPEYANRLSPGDLQTLRGHIATVNQAPQVLVLRFTAEGKYFCSGYDISSLAAANAPSSLFFGETMDLIESARPVTIAAVNGGAYGGGTDLCLACDFRIGTPAANMFMPAARLGLHFYPGGMARYISRLGLNQAKRLFLTAEKIDAGEMLRIGFLTEIVEDDRLMPRVDELSQLLAGMAPIALLGIKKHLNLIARAQIDSRDIDQGVLLSESSSDISEGALAWKEKRPPRFTGA</sequence>
<dbReference type="EMBL" id="FQXE01000001">
    <property type="protein sequence ID" value="SHG86557.1"/>
    <property type="molecule type" value="Genomic_DNA"/>
</dbReference>
<dbReference type="Pfam" id="PF00378">
    <property type="entry name" value="ECH_1"/>
    <property type="match status" value="1"/>
</dbReference>
<protein>
    <submittedName>
        <fullName evidence="4">Enoyl-CoA hydratase/carnithine racemase</fullName>
    </submittedName>
</protein>
<dbReference type="InterPro" id="IPR001753">
    <property type="entry name" value="Enoyl-CoA_hydra/iso"/>
</dbReference>
<evidence type="ECO:0000256" key="2">
    <source>
        <dbReference type="RuleBase" id="RU003707"/>
    </source>
</evidence>
<evidence type="ECO:0000256" key="1">
    <source>
        <dbReference type="ARBA" id="ARBA00005254"/>
    </source>
</evidence>
<dbReference type="PANTHER" id="PTHR11941:SF54">
    <property type="entry name" value="ENOYL-COA HYDRATASE, MITOCHONDRIAL"/>
    <property type="match status" value="1"/>
</dbReference>
<reference evidence="4 5" key="1">
    <citation type="submission" date="2016-11" db="EMBL/GenBank/DDBJ databases">
        <authorList>
            <person name="Jaros S."/>
            <person name="Januszkiewicz K."/>
            <person name="Wedrychowicz H."/>
        </authorList>
    </citation>
    <scope>NUCLEOTIDE SEQUENCE [LARGE SCALE GENOMIC DNA]</scope>
    <source>
        <strain evidence="4 5">CGMCC 1.10190</strain>
    </source>
</reference>
<dbReference type="AlphaFoldDB" id="A0A1M5NAN8"/>
<organism evidence="4 5">
    <name type="scientific">Pollutimonas bauzanensis</name>
    <dbReference type="NCBI Taxonomy" id="658167"/>
    <lineage>
        <taxon>Bacteria</taxon>
        <taxon>Pseudomonadati</taxon>
        <taxon>Pseudomonadota</taxon>
        <taxon>Betaproteobacteria</taxon>
        <taxon>Burkholderiales</taxon>
        <taxon>Alcaligenaceae</taxon>
        <taxon>Pollutimonas</taxon>
    </lineage>
</organism>
<feature type="region of interest" description="Disordered" evidence="3">
    <location>
        <begin position="1"/>
        <end position="24"/>
    </location>
</feature>
<name>A0A1M5NAN8_9BURK</name>
<dbReference type="Proteomes" id="UP000184226">
    <property type="component" value="Unassembled WGS sequence"/>
</dbReference>
<accession>A0A1M5NAN8</accession>
<proteinExistence type="inferred from homology"/>
<dbReference type="GO" id="GO:0006635">
    <property type="term" value="P:fatty acid beta-oxidation"/>
    <property type="evidence" value="ECO:0007669"/>
    <property type="project" value="TreeGrafter"/>
</dbReference>
<dbReference type="PROSITE" id="PS00166">
    <property type="entry name" value="ENOYL_COA_HYDRATASE"/>
    <property type="match status" value="1"/>
</dbReference>
<dbReference type="RefSeq" id="WP_084135639.1">
    <property type="nucleotide sequence ID" value="NZ_FQXE01000001.1"/>
</dbReference>
<dbReference type="Gene3D" id="3.90.226.10">
    <property type="entry name" value="2-enoyl-CoA Hydratase, Chain A, domain 1"/>
    <property type="match status" value="1"/>
</dbReference>
<dbReference type="InterPro" id="IPR029045">
    <property type="entry name" value="ClpP/crotonase-like_dom_sf"/>
</dbReference>
<evidence type="ECO:0000313" key="4">
    <source>
        <dbReference type="EMBL" id="SHG86557.1"/>
    </source>
</evidence>
<gene>
    <name evidence="4" type="ORF">SAMN04488135_101458</name>
</gene>
<keyword evidence="5" id="KW-1185">Reference proteome</keyword>
<dbReference type="STRING" id="658167.SAMN04488135_101458"/>
<dbReference type="GO" id="GO:0003824">
    <property type="term" value="F:catalytic activity"/>
    <property type="evidence" value="ECO:0007669"/>
    <property type="project" value="InterPro"/>
</dbReference>